<dbReference type="AlphaFoldDB" id="A0A9I9EIP6"/>
<name>A0A9I9EIP6_CUCME</name>
<accession>A0A9I9EIP6</accession>
<protein>
    <submittedName>
        <fullName evidence="1">Uncharacterized protein</fullName>
    </submittedName>
</protein>
<reference evidence="1" key="1">
    <citation type="submission" date="2023-03" db="UniProtKB">
        <authorList>
            <consortium name="EnsemblPlants"/>
        </authorList>
    </citation>
    <scope>IDENTIFICATION</scope>
</reference>
<proteinExistence type="predicted"/>
<sequence length="479" mass="54732">MPFHVTIWRTSAYILNAYPMRDSSKPALEILTPFFFPPMRDTPSFFHPSPIVAFYGEVFESQYVQLVETHNMYLERGKTLCKSKLNSPRFVGHTIQPDLECSWLSGFIAYGHRHSTYWSFENLGSCSGFDDVLFTLNFFATSHGRQPLGVKSPHLFSFRDTNGGGLIAKMEFVKKLPLVRASHTFPTYTLKLTEEEEENSNRWRKASPFHQLSRLFIGYLQWETSILLNMSAPIATFVTSHQLQLPFLSASKPSSHDMIRARARPSHATSRACLHHESRLSAPLAEPIPNLRAEPIPNLQAEPVPAPPAEPPSLFGSFHPIFVRTSLLGKHTCLAVRTRRVNLQHDAIDDMVTLWPDIVMTRTVMTVRRDSTGSSHPDCPRCSPGTPKTRFSFLRERTLHRSRQGQRQAGERPEVTVASHRDFCFRLYLFLTNTTYEELLIEHVDKAKMIHMEGFLIKDLVISTCLILVRALIKIQEKR</sequence>
<dbReference type="Gramene" id="MELO3C034395.2.1">
    <property type="protein sequence ID" value="MELO3C034395.2.1"/>
    <property type="gene ID" value="MELO3C034395.2"/>
</dbReference>
<organism evidence="1">
    <name type="scientific">Cucumis melo</name>
    <name type="common">Muskmelon</name>
    <dbReference type="NCBI Taxonomy" id="3656"/>
    <lineage>
        <taxon>Eukaryota</taxon>
        <taxon>Viridiplantae</taxon>
        <taxon>Streptophyta</taxon>
        <taxon>Embryophyta</taxon>
        <taxon>Tracheophyta</taxon>
        <taxon>Spermatophyta</taxon>
        <taxon>Magnoliopsida</taxon>
        <taxon>eudicotyledons</taxon>
        <taxon>Gunneridae</taxon>
        <taxon>Pentapetalae</taxon>
        <taxon>rosids</taxon>
        <taxon>fabids</taxon>
        <taxon>Cucurbitales</taxon>
        <taxon>Cucurbitaceae</taxon>
        <taxon>Benincaseae</taxon>
        <taxon>Cucumis</taxon>
    </lineage>
</organism>
<dbReference type="EnsemblPlants" id="MELO3C034395.2.1">
    <property type="protein sequence ID" value="MELO3C034395.2.1"/>
    <property type="gene ID" value="MELO3C034395.2"/>
</dbReference>
<evidence type="ECO:0000313" key="1">
    <source>
        <dbReference type="EnsemblPlants" id="MELO3C034395.2.1"/>
    </source>
</evidence>